<name>N1VSZ5_9LEPT</name>
<dbReference type="Proteomes" id="UP000012371">
    <property type="component" value="Unassembled WGS sequence"/>
</dbReference>
<keyword evidence="2" id="KW-1185">Reference proteome</keyword>
<dbReference type="AlphaFoldDB" id="N1VSZ5"/>
<accession>N1VSZ5</accession>
<keyword evidence="1" id="KW-0449">Lipoprotein</keyword>
<evidence type="ECO:0000313" key="1">
    <source>
        <dbReference type="EMBL" id="EMY60102.1"/>
    </source>
</evidence>
<dbReference type="EMBL" id="AOGW02000018">
    <property type="protein sequence ID" value="EMY60102.1"/>
    <property type="molecule type" value="Genomic_DNA"/>
</dbReference>
<dbReference type="STRING" id="1257025.LEP1GSC203_0881"/>
<dbReference type="Gene3D" id="3.30.1330.60">
    <property type="entry name" value="OmpA-like domain"/>
    <property type="match status" value="1"/>
</dbReference>
<gene>
    <name evidence="1" type="ORF">LEP1GSC203_0881</name>
</gene>
<protein>
    <submittedName>
        <fullName evidence="1">Lipoprotein</fullName>
    </submittedName>
</protein>
<proteinExistence type="predicted"/>
<dbReference type="RefSeq" id="WP_002975347.1">
    <property type="nucleotide sequence ID" value="NZ_AOGW02000018.1"/>
</dbReference>
<sequence length="241" mass="27608">MFKKFFSSILFFTLLSCSSRGIPLETRSHIKSNPNLECKTTEFEIRTYRILFLLPFYRSNSLEITNNDYVIETKSYAKPWDIIFTTLGFLVSLNSSTDYILTCPWEQVERSVKLVGEGDGNLEKTKFSFWKPVGSSEPIESISFEPDDHRLTEESQTKLAALGQKVLKSEEKIQIILYGKVNTTGDVGFQIRLLKRRYDEIKLILAKESIDSNSVIPVIGERESSIDSKSNASIQIYFIKN</sequence>
<organism evidence="1 2">
    <name type="scientific">Leptospira terpstrae serovar Hualin str. LT 11-33 = ATCC 700639</name>
    <dbReference type="NCBI Taxonomy" id="1257025"/>
    <lineage>
        <taxon>Bacteria</taxon>
        <taxon>Pseudomonadati</taxon>
        <taxon>Spirochaetota</taxon>
        <taxon>Spirochaetia</taxon>
        <taxon>Leptospirales</taxon>
        <taxon>Leptospiraceae</taxon>
        <taxon>Leptospira</taxon>
    </lineage>
</organism>
<dbReference type="InterPro" id="IPR036737">
    <property type="entry name" value="OmpA-like_sf"/>
</dbReference>
<reference evidence="1" key="1">
    <citation type="submission" date="2013-03" db="EMBL/GenBank/DDBJ databases">
        <authorList>
            <person name="Harkins D.M."/>
            <person name="Durkin A.S."/>
            <person name="Brinkac L.M."/>
            <person name="Haft D.H."/>
            <person name="Selengut J.D."/>
            <person name="Sanka R."/>
            <person name="DePew J."/>
            <person name="Purushe J."/>
            <person name="Hartskeerl R.A."/>
            <person name="Ahmed A."/>
            <person name="van der Linden H."/>
            <person name="Goris M.G.A."/>
            <person name="Vinetz J.M."/>
            <person name="Sutton G.G."/>
            <person name="Nierman W.C."/>
            <person name="Fouts D.E."/>
        </authorList>
    </citation>
    <scope>NUCLEOTIDE SEQUENCE [LARGE SCALE GENOMIC DNA]</scope>
    <source>
        <strain evidence="1">LT 11-33</strain>
    </source>
</reference>
<comment type="caution">
    <text evidence="1">The sequence shown here is derived from an EMBL/GenBank/DDBJ whole genome shotgun (WGS) entry which is preliminary data.</text>
</comment>
<dbReference type="PROSITE" id="PS51257">
    <property type="entry name" value="PROKAR_LIPOPROTEIN"/>
    <property type="match status" value="1"/>
</dbReference>
<evidence type="ECO:0000313" key="2">
    <source>
        <dbReference type="Proteomes" id="UP000012371"/>
    </source>
</evidence>